<dbReference type="Proteomes" id="UP001501584">
    <property type="component" value="Unassembled WGS sequence"/>
</dbReference>
<evidence type="ECO:0000313" key="1">
    <source>
        <dbReference type="EMBL" id="GAA2333624.1"/>
    </source>
</evidence>
<dbReference type="EMBL" id="BAAASX010000004">
    <property type="protein sequence ID" value="GAA2333624.1"/>
    <property type="molecule type" value="Genomic_DNA"/>
</dbReference>
<organism evidence="1 2">
    <name type="scientific">Glycomyces rutgersensis</name>
    <dbReference type="NCBI Taxonomy" id="58115"/>
    <lineage>
        <taxon>Bacteria</taxon>
        <taxon>Bacillati</taxon>
        <taxon>Actinomycetota</taxon>
        <taxon>Actinomycetes</taxon>
        <taxon>Glycomycetales</taxon>
        <taxon>Glycomycetaceae</taxon>
        <taxon>Glycomyces</taxon>
    </lineage>
</organism>
<sequence length="182" mass="18380">MGSSDIALPESRTLRAKFDEPLWLAVMMPCGAGRSITLSPVPDWVTGSKDENWEKKSSVSVSSDGSSLVSLGSGDSLVSASLVSGSLVSASLVSTSLVSGGSLVSAGVRLASCGDEFGALYGAPPLASSVPVPVPGSEPSSQPLAAAVRKRTATPAANIKRRKRPGGIAVLKGLWSLGSGWA</sequence>
<evidence type="ECO:0000313" key="2">
    <source>
        <dbReference type="Proteomes" id="UP001501584"/>
    </source>
</evidence>
<keyword evidence="2" id="KW-1185">Reference proteome</keyword>
<name>A0ABN3FN21_9ACTN</name>
<proteinExistence type="predicted"/>
<comment type="caution">
    <text evidence="1">The sequence shown here is derived from an EMBL/GenBank/DDBJ whole genome shotgun (WGS) entry which is preliminary data.</text>
</comment>
<reference evidence="1 2" key="1">
    <citation type="journal article" date="2019" name="Int. J. Syst. Evol. Microbiol.">
        <title>The Global Catalogue of Microorganisms (GCM) 10K type strain sequencing project: providing services to taxonomists for standard genome sequencing and annotation.</title>
        <authorList>
            <consortium name="The Broad Institute Genomics Platform"/>
            <consortium name="The Broad Institute Genome Sequencing Center for Infectious Disease"/>
            <person name="Wu L."/>
            <person name="Ma J."/>
        </authorList>
    </citation>
    <scope>NUCLEOTIDE SEQUENCE [LARGE SCALE GENOMIC DNA]</scope>
    <source>
        <strain evidence="1 2">JCM 6238</strain>
    </source>
</reference>
<protein>
    <submittedName>
        <fullName evidence="1">Uncharacterized protein</fullName>
    </submittedName>
</protein>
<accession>A0ABN3FN21</accession>
<gene>
    <name evidence="1" type="ORF">GCM10010403_26940</name>
</gene>